<gene>
    <name evidence="2" type="ORF">SAMN06296052_14015</name>
</gene>
<dbReference type="RefSeq" id="WP_089321809.1">
    <property type="nucleotide sequence ID" value="NZ_FZOQ01000040.1"/>
</dbReference>
<accession>A0A239LDT6</accession>
<dbReference type="AlphaFoldDB" id="A0A239LDT6"/>
<dbReference type="EMBL" id="FZOQ01000040">
    <property type="protein sequence ID" value="SNT28806.1"/>
    <property type="molecule type" value="Genomic_DNA"/>
</dbReference>
<organism evidence="2 3">
    <name type="scientific">Pontibacter ummariensis</name>
    <dbReference type="NCBI Taxonomy" id="1610492"/>
    <lineage>
        <taxon>Bacteria</taxon>
        <taxon>Pseudomonadati</taxon>
        <taxon>Bacteroidota</taxon>
        <taxon>Cytophagia</taxon>
        <taxon>Cytophagales</taxon>
        <taxon>Hymenobacteraceae</taxon>
        <taxon>Pontibacter</taxon>
    </lineage>
</organism>
<feature type="compositionally biased region" description="Basic and acidic residues" evidence="1">
    <location>
        <begin position="146"/>
        <end position="155"/>
    </location>
</feature>
<protein>
    <submittedName>
        <fullName evidence="2">Uncharacterized protein</fullName>
    </submittedName>
</protein>
<evidence type="ECO:0000313" key="3">
    <source>
        <dbReference type="Proteomes" id="UP000198432"/>
    </source>
</evidence>
<feature type="region of interest" description="Disordered" evidence="1">
    <location>
        <begin position="144"/>
        <end position="177"/>
    </location>
</feature>
<evidence type="ECO:0000313" key="2">
    <source>
        <dbReference type="EMBL" id="SNT28806.1"/>
    </source>
</evidence>
<name>A0A239LDT6_9BACT</name>
<evidence type="ECO:0000256" key="1">
    <source>
        <dbReference type="SAM" id="MobiDB-lite"/>
    </source>
</evidence>
<reference evidence="3" key="1">
    <citation type="submission" date="2017-06" db="EMBL/GenBank/DDBJ databases">
        <authorList>
            <person name="Varghese N."/>
            <person name="Submissions S."/>
        </authorList>
    </citation>
    <scope>NUCLEOTIDE SEQUENCE [LARGE SCALE GENOMIC DNA]</scope>
    <source>
        <strain evidence="3">NKM1</strain>
    </source>
</reference>
<proteinExistence type="predicted"/>
<feature type="region of interest" description="Disordered" evidence="1">
    <location>
        <begin position="237"/>
        <end position="270"/>
    </location>
</feature>
<dbReference type="OrthoDB" id="1442826at2"/>
<dbReference type="Proteomes" id="UP000198432">
    <property type="component" value="Unassembled WGS sequence"/>
</dbReference>
<sequence length="270" mass="31310">MNYIAHLTGFFQRVSRDYRFNPTHVSLYMALFQQWNLTRFRNPISVCRSELMQISRISSRVTYHKCIKELHAWGYLHYDPSYNHFRGSLVYMLGFDEKQDRENTPEQAVFCTGAVPVVNLDCTGAEQEPVPSINSINHINLTNSRNGRERARDEGSEYEQEGVQKERRKEKGCAEKEKKAAVEPPGLEEVRTFFLERGYRELEAFRFFHHYSANGWLMGRNPMQDWQAGARKWMLNELNQDRGEDASDPGNYSPAPAAGRVGAKDYTEPL</sequence>
<feature type="compositionally biased region" description="Basic and acidic residues" evidence="1">
    <location>
        <begin position="162"/>
        <end position="177"/>
    </location>
</feature>
<keyword evidence="3" id="KW-1185">Reference proteome</keyword>